<feature type="compositionally biased region" description="Polar residues" evidence="1">
    <location>
        <begin position="402"/>
        <end position="411"/>
    </location>
</feature>
<dbReference type="AlphaFoldDB" id="A0A2I4H3G1"/>
<dbReference type="STRING" id="51240.A0A2I4H3G1"/>
<dbReference type="KEGG" id="jre:109013163"/>
<evidence type="ECO:0000313" key="2">
    <source>
        <dbReference type="Proteomes" id="UP000235220"/>
    </source>
</evidence>
<dbReference type="PANTHER" id="PTHR34682:SF3">
    <property type="entry name" value="AT HOOK MOTIF-CONTAINING PROTEIN"/>
    <property type="match status" value="1"/>
</dbReference>
<organism evidence="2 3">
    <name type="scientific">Juglans regia</name>
    <name type="common">English walnut</name>
    <dbReference type="NCBI Taxonomy" id="51240"/>
    <lineage>
        <taxon>Eukaryota</taxon>
        <taxon>Viridiplantae</taxon>
        <taxon>Streptophyta</taxon>
        <taxon>Embryophyta</taxon>
        <taxon>Tracheophyta</taxon>
        <taxon>Spermatophyta</taxon>
        <taxon>Magnoliopsida</taxon>
        <taxon>eudicotyledons</taxon>
        <taxon>Gunneridae</taxon>
        <taxon>Pentapetalae</taxon>
        <taxon>rosids</taxon>
        <taxon>fabids</taxon>
        <taxon>Fagales</taxon>
        <taxon>Juglandaceae</taxon>
        <taxon>Juglans</taxon>
    </lineage>
</organism>
<dbReference type="RefSeq" id="XP_018850696.1">
    <property type="nucleotide sequence ID" value="XM_018995151.2"/>
</dbReference>
<reference evidence="3 4" key="1">
    <citation type="submission" date="2025-04" db="UniProtKB">
        <authorList>
            <consortium name="RefSeq"/>
        </authorList>
    </citation>
    <scope>IDENTIFICATION</scope>
    <source>
        <tissue evidence="3 4">Leaves</tissue>
    </source>
</reference>
<feature type="region of interest" description="Disordered" evidence="1">
    <location>
        <begin position="194"/>
        <end position="267"/>
    </location>
</feature>
<dbReference type="GeneID" id="109013163"/>
<feature type="region of interest" description="Disordered" evidence="1">
    <location>
        <begin position="394"/>
        <end position="443"/>
    </location>
</feature>
<dbReference type="InterPro" id="IPR045881">
    <property type="entry name" value="MNM1-like"/>
</dbReference>
<protein>
    <submittedName>
        <fullName evidence="3 4">Uncharacterized protein LOC109013163</fullName>
    </submittedName>
</protein>
<dbReference type="RefSeq" id="XP_018850697.1">
    <property type="nucleotide sequence ID" value="XM_018995152.2"/>
</dbReference>
<dbReference type="PANTHER" id="PTHR34682">
    <property type="entry name" value="AT HOOK MOTIF-CONTAINING PROTEIN"/>
    <property type="match status" value="1"/>
</dbReference>
<feature type="compositionally biased region" description="Polar residues" evidence="1">
    <location>
        <begin position="1"/>
        <end position="12"/>
    </location>
</feature>
<feature type="compositionally biased region" description="Polar residues" evidence="1">
    <location>
        <begin position="355"/>
        <end position="368"/>
    </location>
</feature>
<dbReference type="RefSeq" id="XP_035545503.1">
    <property type="nucleotide sequence ID" value="XM_035689610.1"/>
</dbReference>
<evidence type="ECO:0000313" key="5">
    <source>
        <dbReference type="RefSeq" id="XP_035545503.1"/>
    </source>
</evidence>
<sequence>MSQQSQRTSSLSPADLPMKRKRGRPRKDENLVLGKNKSMTPASGSTRKNKESGVTSDDADGAMVGQVVTGVIEGSFDAGYLLNVKVGDTDTHLRGVVFLPGRFTPINAANDVAPHVKMYDRKEIPIPVLNHQSQLHNSVVPSGQSSKQPTELKTHAPELSDQLQSPGLQSAIPNAPENLSASVMVTVAANSPKNDASLSLGGNEVPQKTSEPGLVSQSTSTTAQPDHDETVEHDEVLEECEASPLIEGANHNGEGTKESKAESASEPVVDMVPGTDIATKEPQIQHRVSLDLKPNELVRDEVKYPNLELNHTFVFAELKPMSSEQMNKPANIVMEERASPEKDIAEETQLEPAIENSSGTDTSLSNGRPASDPVNATELGSHSLLWSSHPAMMSEGEAIIPSESNQPTSKESALPGMLEPQLHSSGTGRNMENGVKDDPIPQS</sequence>
<feature type="compositionally biased region" description="Polar residues" evidence="1">
    <location>
        <begin position="206"/>
        <end position="224"/>
    </location>
</feature>
<feature type="region of interest" description="Disordered" evidence="1">
    <location>
        <begin position="1"/>
        <end position="59"/>
    </location>
</feature>
<evidence type="ECO:0000256" key="1">
    <source>
        <dbReference type="SAM" id="MobiDB-lite"/>
    </source>
</evidence>
<feature type="compositionally biased region" description="Basic and acidic residues" evidence="1">
    <location>
        <begin position="434"/>
        <end position="443"/>
    </location>
</feature>
<dbReference type="Proteomes" id="UP000235220">
    <property type="component" value="Chromosome 4"/>
</dbReference>
<accession>A0A2I4H3G1</accession>
<proteinExistence type="predicted"/>
<gene>
    <name evidence="3 4 5" type="primary">LOC109013163</name>
</gene>
<name>A0A2I4H3G1_JUGRE</name>
<feature type="compositionally biased region" description="Basic and acidic residues" evidence="1">
    <location>
        <begin position="254"/>
        <end position="263"/>
    </location>
</feature>
<feature type="compositionally biased region" description="Polar residues" evidence="1">
    <location>
        <begin position="37"/>
        <end position="46"/>
    </location>
</feature>
<feature type="region of interest" description="Disordered" evidence="1">
    <location>
        <begin position="349"/>
        <end position="377"/>
    </location>
</feature>
<evidence type="ECO:0000313" key="4">
    <source>
        <dbReference type="RefSeq" id="XP_018850697.1"/>
    </source>
</evidence>
<feature type="compositionally biased region" description="Basic and acidic residues" evidence="1">
    <location>
        <begin position="225"/>
        <end position="234"/>
    </location>
</feature>
<dbReference type="OrthoDB" id="1919336at2759"/>
<dbReference type="Gramene" id="Jr04_14230_p1">
    <property type="protein sequence ID" value="cds.Jr04_14230_p1"/>
    <property type="gene ID" value="Jr04_14230"/>
</dbReference>
<evidence type="ECO:0000313" key="3">
    <source>
        <dbReference type="RefSeq" id="XP_018850696.1"/>
    </source>
</evidence>
<keyword evidence="2" id="KW-1185">Reference proteome</keyword>